<dbReference type="GO" id="GO:0005524">
    <property type="term" value="F:ATP binding"/>
    <property type="evidence" value="ECO:0007669"/>
    <property type="project" value="UniProtKB-UniRule"/>
</dbReference>
<evidence type="ECO:0000313" key="11">
    <source>
        <dbReference type="Proteomes" id="UP000286931"/>
    </source>
</evidence>
<accession>A0A401YR21</accession>
<comment type="caution">
    <text evidence="10">The sequence shown here is derived from an EMBL/GenBank/DDBJ whole genome shotgun (WGS) entry which is preliminary data.</text>
</comment>
<evidence type="ECO:0000313" key="10">
    <source>
        <dbReference type="EMBL" id="GCD97036.1"/>
    </source>
</evidence>
<gene>
    <name evidence="10" type="ORF">EHYA_04723</name>
</gene>
<protein>
    <recommendedName>
        <fullName evidence="1">non-specific serine/threonine protein kinase</fullName>
        <ecNumber evidence="1">2.7.11.1</ecNumber>
    </recommendedName>
</protein>
<sequence length="692" mass="74568">MSTLRVDESAHSGWVPLVVIDEFVGAGRYRLLARIGAGGMGVVWQAWDELLQRRVAIKCARVNDPRSMGRLKEEAAIAARFDSPHVVRVHDLVVEGDTWWLVMEYVDSHSLGQLIARSEQRPTPAQVASVGWQIAEALRVVHAHRVVHGDVTPENILVTADGTGKLVDFGISRALGADGTRTRDGSVWGKPRYLAPEVARGRGAGRASDVFSLGASLYAALEGHTPYGDSDDPHVLLRRARSGNVDRPTASGEPARLIAELLHTRPGHRPEPAEVSRRLRALSSPDRAVVPWTLPGRGVEEPIGSEAATRCGPAFAFPAEFEAARASAATRPDRRPTTTGTGTPTRVADTAPDTASDSRPPRRLVLPRPDLRRPGRLWPIGVAATIVATAGIMAWSPVLDGRTAPTAADSRAILVGDERTADPCALLEPASLARFGKSTLDATLGGFRRCDLLVHDTEGRRTADAELSFTEGGQELGPQSRARRIGDITVIEGTPVGKECPRILRLPDGYVVKVTLKNLGADPIDVCAMADAVTDHAIDVLSRGRIPRRSSPARDASLIRLDACSLLDASALARVPAIDAQHPNPGFGDWKCRWHSTVDKAAIIVRFYQREPLPPDIGAPRQSAGRQAFLTPSELDHDECTIRVVHRTYPNGPAHPIVELVLIEVWAAQSQDRLCAIADELGTAVAAKLPHP</sequence>
<dbReference type="PROSITE" id="PS00109">
    <property type="entry name" value="PROTEIN_KINASE_TYR"/>
    <property type="match status" value="1"/>
</dbReference>
<evidence type="ECO:0000256" key="3">
    <source>
        <dbReference type="ARBA" id="ARBA00022679"/>
    </source>
</evidence>
<evidence type="ECO:0000259" key="9">
    <source>
        <dbReference type="PROSITE" id="PS50011"/>
    </source>
</evidence>
<reference evidence="10 11" key="1">
    <citation type="submission" date="2018-12" db="EMBL/GenBank/DDBJ databases">
        <title>Draft genome sequence of Embleya hyalina NBRC 13850T.</title>
        <authorList>
            <person name="Komaki H."/>
            <person name="Hosoyama A."/>
            <person name="Kimura A."/>
            <person name="Ichikawa N."/>
            <person name="Tamura T."/>
        </authorList>
    </citation>
    <scope>NUCLEOTIDE SEQUENCE [LARGE SCALE GENOMIC DNA]</scope>
    <source>
        <strain evidence="10 11">NBRC 13850</strain>
    </source>
</reference>
<evidence type="ECO:0000256" key="1">
    <source>
        <dbReference type="ARBA" id="ARBA00012513"/>
    </source>
</evidence>
<keyword evidence="6 7" id="KW-0067">ATP-binding</keyword>
<dbReference type="Gene3D" id="3.30.200.20">
    <property type="entry name" value="Phosphorylase Kinase, domain 1"/>
    <property type="match status" value="1"/>
</dbReference>
<dbReference type="PANTHER" id="PTHR43289">
    <property type="entry name" value="MITOGEN-ACTIVATED PROTEIN KINASE KINASE KINASE 20-RELATED"/>
    <property type="match status" value="1"/>
</dbReference>
<dbReference type="InterPro" id="IPR011009">
    <property type="entry name" value="Kinase-like_dom_sf"/>
</dbReference>
<evidence type="ECO:0000256" key="4">
    <source>
        <dbReference type="ARBA" id="ARBA00022741"/>
    </source>
</evidence>
<dbReference type="EC" id="2.7.11.1" evidence="1"/>
<feature type="compositionally biased region" description="Low complexity" evidence="8">
    <location>
        <begin position="337"/>
        <end position="350"/>
    </location>
</feature>
<feature type="region of interest" description="Disordered" evidence="8">
    <location>
        <begin position="325"/>
        <end position="368"/>
    </location>
</feature>
<dbReference type="CDD" id="cd14014">
    <property type="entry name" value="STKc_PknB_like"/>
    <property type="match status" value="1"/>
</dbReference>
<feature type="domain" description="Protein kinase" evidence="9">
    <location>
        <begin position="29"/>
        <end position="282"/>
    </location>
</feature>
<dbReference type="Proteomes" id="UP000286931">
    <property type="component" value="Unassembled WGS sequence"/>
</dbReference>
<proteinExistence type="predicted"/>
<evidence type="ECO:0000256" key="7">
    <source>
        <dbReference type="PROSITE-ProRule" id="PRU10141"/>
    </source>
</evidence>
<dbReference type="SUPFAM" id="SSF56112">
    <property type="entry name" value="Protein kinase-like (PK-like)"/>
    <property type="match status" value="1"/>
</dbReference>
<keyword evidence="2 10" id="KW-0723">Serine/threonine-protein kinase</keyword>
<dbReference type="PROSITE" id="PS00107">
    <property type="entry name" value="PROTEIN_KINASE_ATP"/>
    <property type="match status" value="1"/>
</dbReference>
<feature type="binding site" evidence="7">
    <location>
        <position position="58"/>
    </location>
    <ligand>
        <name>ATP</name>
        <dbReference type="ChEBI" id="CHEBI:30616"/>
    </ligand>
</feature>
<keyword evidence="5 10" id="KW-0418">Kinase</keyword>
<dbReference type="Pfam" id="PF00069">
    <property type="entry name" value="Pkinase"/>
    <property type="match status" value="1"/>
</dbReference>
<dbReference type="InterPro" id="IPR000719">
    <property type="entry name" value="Prot_kinase_dom"/>
</dbReference>
<dbReference type="EMBL" id="BIFH01000022">
    <property type="protein sequence ID" value="GCD97036.1"/>
    <property type="molecule type" value="Genomic_DNA"/>
</dbReference>
<keyword evidence="11" id="KW-1185">Reference proteome</keyword>
<dbReference type="Gene3D" id="1.10.510.10">
    <property type="entry name" value="Transferase(Phosphotransferase) domain 1"/>
    <property type="match status" value="1"/>
</dbReference>
<keyword evidence="3" id="KW-0808">Transferase</keyword>
<dbReference type="InterPro" id="IPR017441">
    <property type="entry name" value="Protein_kinase_ATP_BS"/>
</dbReference>
<evidence type="ECO:0000256" key="8">
    <source>
        <dbReference type="SAM" id="MobiDB-lite"/>
    </source>
</evidence>
<evidence type="ECO:0000256" key="5">
    <source>
        <dbReference type="ARBA" id="ARBA00022777"/>
    </source>
</evidence>
<dbReference type="InterPro" id="IPR008266">
    <property type="entry name" value="Tyr_kinase_AS"/>
</dbReference>
<organism evidence="10 11">
    <name type="scientific">Embleya hyalina</name>
    <dbReference type="NCBI Taxonomy" id="516124"/>
    <lineage>
        <taxon>Bacteria</taxon>
        <taxon>Bacillati</taxon>
        <taxon>Actinomycetota</taxon>
        <taxon>Actinomycetes</taxon>
        <taxon>Kitasatosporales</taxon>
        <taxon>Streptomycetaceae</taxon>
        <taxon>Embleya</taxon>
    </lineage>
</organism>
<dbReference type="PANTHER" id="PTHR43289:SF6">
    <property type="entry name" value="SERINE_THREONINE-PROTEIN KINASE NEKL-3"/>
    <property type="match status" value="1"/>
</dbReference>
<evidence type="ECO:0000256" key="2">
    <source>
        <dbReference type="ARBA" id="ARBA00022527"/>
    </source>
</evidence>
<dbReference type="AlphaFoldDB" id="A0A401YR21"/>
<keyword evidence="4 7" id="KW-0547">Nucleotide-binding</keyword>
<evidence type="ECO:0000256" key="6">
    <source>
        <dbReference type="ARBA" id="ARBA00022840"/>
    </source>
</evidence>
<name>A0A401YR21_9ACTN</name>
<dbReference type="GO" id="GO:0004674">
    <property type="term" value="F:protein serine/threonine kinase activity"/>
    <property type="evidence" value="ECO:0007669"/>
    <property type="project" value="UniProtKB-KW"/>
</dbReference>
<dbReference type="PROSITE" id="PS50011">
    <property type="entry name" value="PROTEIN_KINASE_DOM"/>
    <property type="match status" value="1"/>
</dbReference>